<dbReference type="Pfam" id="PF11741">
    <property type="entry name" value="AMIN"/>
    <property type="match status" value="1"/>
</dbReference>
<dbReference type="AlphaFoldDB" id="A0A3D8J845"/>
<sequence>MKKIFLLLFYCTFIFCRENPFESLSLPNIDTKITDQKDNSIFEAFDFKLPSTARILKEVKVVYQNIDGSIEEKVFKVDKNIDWHYPLSLSQKDASISKDSDFISVNKMIFFTKENKLFITTNRKMQRNFILPEPFRIIIDFDKKDGDKDTINKINQKYFSTINFIQHQNYYRAVITLDGHYKYEILKTDDGYQISLY</sequence>
<protein>
    <recommendedName>
        <fullName evidence="1">AMIN domain-containing protein</fullName>
    </recommendedName>
</protein>
<dbReference type="EMBL" id="NXLX01000011">
    <property type="protein sequence ID" value="RDU73286.1"/>
    <property type="molecule type" value="Genomic_DNA"/>
</dbReference>
<organism evidence="2 3">
    <name type="scientific">Helicobacter anseris</name>
    <dbReference type="NCBI Taxonomy" id="375926"/>
    <lineage>
        <taxon>Bacteria</taxon>
        <taxon>Pseudomonadati</taxon>
        <taxon>Campylobacterota</taxon>
        <taxon>Epsilonproteobacteria</taxon>
        <taxon>Campylobacterales</taxon>
        <taxon>Helicobacteraceae</taxon>
        <taxon>Helicobacter</taxon>
    </lineage>
</organism>
<dbReference type="Proteomes" id="UP000256695">
    <property type="component" value="Unassembled WGS sequence"/>
</dbReference>
<dbReference type="OrthoDB" id="5340273at2"/>
<accession>A0A3D8J845</accession>
<reference evidence="2 3" key="1">
    <citation type="submission" date="2018-04" db="EMBL/GenBank/DDBJ databases">
        <title>Novel Campyloabacter and Helicobacter Species and Strains.</title>
        <authorList>
            <person name="Mannion A.J."/>
            <person name="Shen Z."/>
            <person name="Fox J.G."/>
        </authorList>
    </citation>
    <scope>NUCLEOTIDE SEQUENCE [LARGE SCALE GENOMIC DNA]</scope>
    <source>
        <strain evidence="2 3">MIT 04-9362</strain>
    </source>
</reference>
<evidence type="ECO:0000313" key="2">
    <source>
        <dbReference type="EMBL" id="RDU73286.1"/>
    </source>
</evidence>
<feature type="domain" description="AMIN" evidence="1">
    <location>
        <begin position="114"/>
        <end position="195"/>
    </location>
</feature>
<proteinExistence type="predicted"/>
<evidence type="ECO:0000259" key="1">
    <source>
        <dbReference type="Pfam" id="PF11741"/>
    </source>
</evidence>
<keyword evidence="3" id="KW-1185">Reference proteome</keyword>
<gene>
    <name evidence="2" type="ORF">CQA57_05205</name>
</gene>
<dbReference type="RefSeq" id="WP_115579176.1">
    <property type="nucleotide sequence ID" value="NZ_NXLX01000011.1"/>
</dbReference>
<name>A0A3D8J845_9HELI</name>
<comment type="caution">
    <text evidence="2">The sequence shown here is derived from an EMBL/GenBank/DDBJ whole genome shotgun (WGS) entry which is preliminary data.</text>
</comment>
<evidence type="ECO:0000313" key="3">
    <source>
        <dbReference type="Proteomes" id="UP000256695"/>
    </source>
</evidence>
<dbReference type="InterPro" id="IPR021731">
    <property type="entry name" value="AMIN_dom"/>
</dbReference>